<dbReference type="GeneID" id="37011321"/>
<protein>
    <submittedName>
        <fullName evidence="2">Uncharacterized protein</fullName>
    </submittedName>
</protein>
<dbReference type="Proteomes" id="UP000245942">
    <property type="component" value="Unassembled WGS sequence"/>
</dbReference>
<organism evidence="2 3">
    <name type="scientific">Pseudomicrostroma glucosiphilum</name>
    <dbReference type="NCBI Taxonomy" id="1684307"/>
    <lineage>
        <taxon>Eukaryota</taxon>
        <taxon>Fungi</taxon>
        <taxon>Dikarya</taxon>
        <taxon>Basidiomycota</taxon>
        <taxon>Ustilaginomycotina</taxon>
        <taxon>Exobasidiomycetes</taxon>
        <taxon>Microstromatales</taxon>
        <taxon>Microstromatales incertae sedis</taxon>
        <taxon>Pseudomicrostroma</taxon>
    </lineage>
</organism>
<keyword evidence="3" id="KW-1185">Reference proteome</keyword>
<gene>
    <name evidence="2" type="ORF">BCV69DRAFT_184542</name>
</gene>
<feature type="region of interest" description="Disordered" evidence="1">
    <location>
        <begin position="156"/>
        <end position="196"/>
    </location>
</feature>
<dbReference type="OrthoDB" id="10250354at2759"/>
<name>A0A316U9K9_9BASI</name>
<dbReference type="AlphaFoldDB" id="A0A316U9K9"/>
<evidence type="ECO:0000256" key="1">
    <source>
        <dbReference type="SAM" id="MobiDB-lite"/>
    </source>
</evidence>
<feature type="compositionally biased region" description="Polar residues" evidence="1">
    <location>
        <begin position="157"/>
        <end position="173"/>
    </location>
</feature>
<reference evidence="2 3" key="1">
    <citation type="journal article" date="2018" name="Mol. Biol. Evol.">
        <title>Broad Genomic Sampling Reveals a Smut Pathogenic Ancestry of the Fungal Clade Ustilaginomycotina.</title>
        <authorList>
            <person name="Kijpornyongpan T."/>
            <person name="Mondo S.J."/>
            <person name="Barry K."/>
            <person name="Sandor L."/>
            <person name="Lee J."/>
            <person name="Lipzen A."/>
            <person name="Pangilinan J."/>
            <person name="LaButti K."/>
            <person name="Hainaut M."/>
            <person name="Henrissat B."/>
            <person name="Grigoriev I.V."/>
            <person name="Spatafora J.W."/>
            <person name="Aime M.C."/>
        </authorList>
    </citation>
    <scope>NUCLEOTIDE SEQUENCE [LARGE SCALE GENOMIC DNA]</scope>
    <source>
        <strain evidence="2 3">MCA 4718</strain>
    </source>
</reference>
<evidence type="ECO:0000313" key="2">
    <source>
        <dbReference type="EMBL" id="PWN21093.1"/>
    </source>
</evidence>
<dbReference type="RefSeq" id="XP_025348253.1">
    <property type="nucleotide sequence ID" value="XM_025489587.1"/>
</dbReference>
<accession>A0A316U9K9</accession>
<dbReference type="EMBL" id="KZ819326">
    <property type="protein sequence ID" value="PWN21093.1"/>
    <property type="molecule type" value="Genomic_DNA"/>
</dbReference>
<evidence type="ECO:0000313" key="3">
    <source>
        <dbReference type="Proteomes" id="UP000245942"/>
    </source>
</evidence>
<proteinExistence type="predicted"/>
<sequence length="196" mass="21046">MPRITVHDAVLMLHQLYTSSTMAVKQLLPFLSYPVEQLSEGPKNLKEAQIFLDTLAGEMAKLRDMADTVETSTQKLWEGDVQPLISTSPANLTSHPSTALASAVSSAEGLTGQTAASTPLNSIRHRYARLVSDAILLRSIEGYLPDLRKEALLSKARGNSSREVAPQNEQPSDPGSGAEGGRSSRVGEEDCEANEG</sequence>